<name>A0ABW4JD46_9BACL</name>
<evidence type="ECO:0000256" key="1">
    <source>
        <dbReference type="SAM" id="SignalP"/>
    </source>
</evidence>
<feature type="chain" id="PRO_5046519147" description="Copper amine oxidase-like N-terminal domain-containing protein" evidence="1">
    <location>
        <begin position="31"/>
        <end position="490"/>
    </location>
</feature>
<feature type="signal peptide" evidence="1">
    <location>
        <begin position="1"/>
        <end position="30"/>
    </location>
</feature>
<reference evidence="3" key="1">
    <citation type="journal article" date="2019" name="Int. J. Syst. Evol. Microbiol.">
        <title>The Global Catalogue of Microorganisms (GCM) 10K type strain sequencing project: providing services to taxonomists for standard genome sequencing and annotation.</title>
        <authorList>
            <consortium name="The Broad Institute Genomics Platform"/>
            <consortium name="The Broad Institute Genome Sequencing Center for Infectious Disease"/>
            <person name="Wu L."/>
            <person name="Ma J."/>
        </authorList>
    </citation>
    <scope>NUCLEOTIDE SEQUENCE [LARGE SCALE GENOMIC DNA]</scope>
    <source>
        <strain evidence="3">CGMCC 1.12286</strain>
    </source>
</reference>
<evidence type="ECO:0000313" key="2">
    <source>
        <dbReference type="EMBL" id="MFD1674294.1"/>
    </source>
</evidence>
<keyword evidence="1" id="KW-0732">Signal</keyword>
<proteinExistence type="predicted"/>
<organism evidence="2 3">
    <name type="scientific">Alicyclobacillus fodiniaquatilis</name>
    <dbReference type="NCBI Taxonomy" id="1661150"/>
    <lineage>
        <taxon>Bacteria</taxon>
        <taxon>Bacillati</taxon>
        <taxon>Bacillota</taxon>
        <taxon>Bacilli</taxon>
        <taxon>Bacillales</taxon>
        <taxon>Alicyclobacillaceae</taxon>
        <taxon>Alicyclobacillus</taxon>
    </lineage>
</organism>
<accession>A0ABW4JD46</accession>
<gene>
    <name evidence="2" type="ORF">ACFSB2_06185</name>
</gene>
<evidence type="ECO:0000313" key="3">
    <source>
        <dbReference type="Proteomes" id="UP001597079"/>
    </source>
</evidence>
<dbReference type="Proteomes" id="UP001597079">
    <property type="component" value="Unassembled WGS sequence"/>
</dbReference>
<dbReference type="EMBL" id="JBHUCX010000018">
    <property type="protein sequence ID" value="MFD1674294.1"/>
    <property type="molecule type" value="Genomic_DNA"/>
</dbReference>
<comment type="caution">
    <text evidence="2">The sequence shown here is derived from an EMBL/GenBank/DDBJ whole genome shotgun (WGS) entry which is preliminary data.</text>
</comment>
<protein>
    <recommendedName>
        <fullName evidence="4">Copper amine oxidase-like N-terminal domain-containing protein</fullName>
    </recommendedName>
</protein>
<keyword evidence="3" id="KW-1185">Reference proteome</keyword>
<evidence type="ECO:0008006" key="4">
    <source>
        <dbReference type="Google" id="ProtNLM"/>
    </source>
</evidence>
<sequence length="490" mass="51566">MQTLGKTLMALSTVASFGVAATAWSSTAHAAVFNYYNTNVEVNGTVVSQPGHTEEKDPFGTAITSFLPIWYVDEALGKFDVTANWNGTTGIMNLTTPKGMTVNYPSAPKTMTITPGVMEIQVNGKTVTYAPRLVTYDSGTVDQTTFVPVYYIIKSLGYMGVQASWNGTTWNMVDKDVTVTPPTTPPPTSTGSTPKLDAAVAFAKEIGLQPVDSSSDPYSDVPSADAGYVNALTQTYISAKDNNYGSQPVFNADSSSKFGSADKISVSDLANAFAAYCGIVSKEYSYLPGQSTVGLASALGLLSGLPTSGDLSSSQVSTFMSNLAAVNKGYVSLGNDTYRLVYKPDAFGRNYATGSMPASTYSQDWANAIKVTDATTVQYTGGEYITTTSDTNDAGYKSTSGNYLDIQGGIPGQQYSLNGGSTWQTANGLYGFDSLYPSDGGTSSNVPSQVKLKSNQAGGVIVAYDYNGTVITFTNTGFAIRNGVPTVVSE</sequence>
<dbReference type="RefSeq" id="WP_377942159.1">
    <property type="nucleotide sequence ID" value="NZ_JBHUCX010000018.1"/>
</dbReference>